<organism evidence="2 3">
    <name type="scientific">Liparis tanakae</name>
    <name type="common">Tanaka's snailfish</name>
    <dbReference type="NCBI Taxonomy" id="230148"/>
    <lineage>
        <taxon>Eukaryota</taxon>
        <taxon>Metazoa</taxon>
        <taxon>Chordata</taxon>
        <taxon>Craniata</taxon>
        <taxon>Vertebrata</taxon>
        <taxon>Euteleostomi</taxon>
        <taxon>Actinopterygii</taxon>
        <taxon>Neopterygii</taxon>
        <taxon>Teleostei</taxon>
        <taxon>Neoteleostei</taxon>
        <taxon>Acanthomorphata</taxon>
        <taxon>Eupercaria</taxon>
        <taxon>Perciformes</taxon>
        <taxon>Cottioidei</taxon>
        <taxon>Cottales</taxon>
        <taxon>Liparidae</taxon>
        <taxon>Liparis</taxon>
    </lineage>
</organism>
<evidence type="ECO:0000256" key="1">
    <source>
        <dbReference type="SAM" id="MobiDB-lite"/>
    </source>
</evidence>
<accession>A0A4Z2JH53</accession>
<keyword evidence="3" id="KW-1185">Reference proteome</keyword>
<proteinExistence type="predicted"/>
<protein>
    <submittedName>
        <fullName evidence="2">Uncharacterized protein</fullName>
    </submittedName>
</protein>
<dbReference type="EMBL" id="SRLO01000002">
    <property type="protein sequence ID" value="TNN89064.1"/>
    <property type="molecule type" value="Genomic_DNA"/>
</dbReference>
<feature type="region of interest" description="Disordered" evidence="1">
    <location>
        <begin position="1"/>
        <end position="40"/>
    </location>
</feature>
<comment type="caution">
    <text evidence="2">The sequence shown here is derived from an EMBL/GenBank/DDBJ whole genome shotgun (WGS) entry which is preliminary data.</text>
</comment>
<sequence>MREVMKTKTGEEDEEKRHTSLGTAGEADMGGPPRLGAEDVSSVCNRADRRSSSCSLCVDTASWSVEANHSPIQCLKVDPLLHWDL</sequence>
<gene>
    <name evidence="2" type="ORF">EYF80_000352</name>
</gene>
<evidence type="ECO:0000313" key="3">
    <source>
        <dbReference type="Proteomes" id="UP000314294"/>
    </source>
</evidence>
<feature type="compositionally biased region" description="Basic and acidic residues" evidence="1">
    <location>
        <begin position="1"/>
        <end position="18"/>
    </location>
</feature>
<dbReference type="AlphaFoldDB" id="A0A4Z2JH53"/>
<name>A0A4Z2JH53_9TELE</name>
<reference evidence="2 3" key="1">
    <citation type="submission" date="2019-03" db="EMBL/GenBank/DDBJ databases">
        <title>First draft genome of Liparis tanakae, snailfish: a comprehensive survey of snailfish specific genes.</title>
        <authorList>
            <person name="Kim W."/>
            <person name="Song I."/>
            <person name="Jeong J.-H."/>
            <person name="Kim D."/>
            <person name="Kim S."/>
            <person name="Ryu S."/>
            <person name="Song J.Y."/>
            <person name="Lee S.K."/>
        </authorList>
    </citation>
    <scope>NUCLEOTIDE SEQUENCE [LARGE SCALE GENOMIC DNA]</scope>
    <source>
        <tissue evidence="2">Muscle</tissue>
    </source>
</reference>
<dbReference type="Proteomes" id="UP000314294">
    <property type="component" value="Unassembled WGS sequence"/>
</dbReference>
<evidence type="ECO:0000313" key="2">
    <source>
        <dbReference type="EMBL" id="TNN89064.1"/>
    </source>
</evidence>